<feature type="transmembrane region" description="Helical" evidence="9">
    <location>
        <begin position="317"/>
        <end position="334"/>
    </location>
</feature>
<evidence type="ECO:0000313" key="12">
    <source>
        <dbReference type="EMBL" id="TQM00853.1"/>
    </source>
</evidence>
<dbReference type="GO" id="GO:0016763">
    <property type="term" value="F:pentosyltransferase activity"/>
    <property type="evidence" value="ECO:0007669"/>
    <property type="project" value="TreeGrafter"/>
</dbReference>
<dbReference type="InterPro" id="IPR056785">
    <property type="entry name" value="YkcA/B-like_C"/>
</dbReference>
<gene>
    <name evidence="12" type="ORF">FB559_6576</name>
</gene>
<evidence type="ECO:0000256" key="1">
    <source>
        <dbReference type="ARBA" id="ARBA00004651"/>
    </source>
</evidence>
<dbReference type="GO" id="GO:0010041">
    <property type="term" value="P:response to iron(III) ion"/>
    <property type="evidence" value="ECO:0007669"/>
    <property type="project" value="TreeGrafter"/>
</dbReference>
<protein>
    <submittedName>
        <fullName evidence="12">4-amino-4-deoxy-L-arabinose transferase-like glycosyltransferase</fullName>
    </submittedName>
</protein>
<name>A0A543CUS8_9ACTN</name>
<feature type="transmembrane region" description="Helical" evidence="9">
    <location>
        <begin position="400"/>
        <end position="419"/>
    </location>
</feature>
<dbReference type="EMBL" id="VFOZ01000001">
    <property type="protein sequence ID" value="TQM00853.1"/>
    <property type="molecule type" value="Genomic_DNA"/>
</dbReference>
<evidence type="ECO:0000256" key="7">
    <source>
        <dbReference type="ARBA" id="ARBA00023136"/>
    </source>
</evidence>
<keyword evidence="6 9" id="KW-1133">Transmembrane helix</keyword>
<accession>A0A543CUS8</accession>
<dbReference type="PANTHER" id="PTHR33908:SF3">
    <property type="entry name" value="UNDECAPRENYL PHOSPHATE-ALPHA-4-AMINO-4-DEOXY-L-ARABINOSE ARABINOSYL TRANSFERASE"/>
    <property type="match status" value="1"/>
</dbReference>
<evidence type="ECO:0000259" key="11">
    <source>
        <dbReference type="Pfam" id="PF24878"/>
    </source>
</evidence>
<evidence type="ECO:0000313" key="13">
    <source>
        <dbReference type="Proteomes" id="UP000316096"/>
    </source>
</evidence>
<dbReference type="OrthoDB" id="5241882at2"/>
<feature type="transmembrane region" description="Helical" evidence="9">
    <location>
        <begin position="229"/>
        <end position="249"/>
    </location>
</feature>
<feature type="region of interest" description="Disordered" evidence="8">
    <location>
        <begin position="1"/>
        <end position="22"/>
    </location>
</feature>
<reference evidence="12 13" key="1">
    <citation type="submission" date="2019-06" db="EMBL/GenBank/DDBJ databases">
        <title>Sequencing the genomes of 1000 actinobacteria strains.</title>
        <authorList>
            <person name="Klenk H.-P."/>
        </authorList>
    </citation>
    <scope>NUCLEOTIDE SEQUENCE [LARGE SCALE GENOMIC DNA]</scope>
    <source>
        <strain evidence="12 13">DSM 102200</strain>
    </source>
</reference>
<feature type="transmembrane region" description="Helical" evidence="9">
    <location>
        <begin position="370"/>
        <end position="393"/>
    </location>
</feature>
<dbReference type="RefSeq" id="WP_141960724.1">
    <property type="nucleotide sequence ID" value="NZ_VFOZ01000001.1"/>
</dbReference>
<feature type="transmembrane region" description="Helical" evidence="9">
    <location>
        <begin position="346"/>
        <end position="364"/>
    </location>
</feature>
<feature type="transmembrane region" description="Helical" evidence="9">
    <location>
        <begin position="134"/>
        <end position="153"/>
    </location>
</feature>
<dbReference type="PANTHER" id="PTHR33908">
    <property type="entry name" value="MANNOSYLTRANSFERASE YKCB-RELATED"/>
    <property type="match status" value="1"/>
</dbReference>
<evidence type="ECO:0000256" key="8">
    <source>
        <dbReference type="SAM" id="MobiDB-lite"/>
    </source>
</evidence>
<comment type="caution">
    <text evidence="12">The sequence shown here is derived from an EMBL/GenBank/DDBJ whole genome shotgun (WGS) entry which is preliminary data.</text>
</comment>
<evidence type="ECO:0000256" key="9">
    <source>
        <dbReference type="SAM" id="Phobius"/>
    </source>
</evidence>
<feature type="transmembrane region" description="Helical" evidence="9">
    <location>
        <begin position="96"/>
        <end position="122"/>
    </location>
</feature>
<keyword evidence="2" id="KW-1003">Cell membrane</keyword>
<evidence type="ECO:0000256" key="6">
    <source>
        <dbReference type="ARBA" id="ARBA00022989"/>
    </source>
</evidence>
<keyword evidence="7 9" id="KW-0472">Membrane</keyword>
<dbReference type="InterPro" id="IPR038731">
    <property type="entry name" value="RgtA/B/C-like"/>
</dbReference>
<feature type="domain" description="Glycosyltransferase RgtA/B/C/D-like" evidence="10">
    <location>
        <begin position="85"/>
        <end position="240"/>
    </location>
</feature>
<keyword evidence="5 9" id="KW-0812">Transmembrane</keyword>
<dbReference type="GO" id="GO:0005886">
    <property type="term" value="C:plasma membrane"/>
    <property type="evidence" value="ECO:0007669"/>
    <property type="project" value="UniProtKB-SubCell"/>
</dbReference>
<comment type="subcellular location">
    <subcellularLocation>
        <location evidence="1">Cell membrane</location>
        <topology evidence="1">Multi-pass membrane protein</topology>
    </subcellularLocation>
</comment>
<dbReference type="AlphaFoldDB" id="A0A543CUS8"/>
<evidence type="ECO:0000256" key="3">
    <source>
        <dbReference type="ARBA" id="ARBA00022676"/>
    </source>
</evidence>
<evidence type="ECO:0000256" key="2">
    <source>
        <dbReference type="ARBA" id="ARBA00022475"/>
    </source>
</evidence>
<feature type="transmembrane region" description="Helical" evidence="9">
    <location>
        <begin position="29"/>
        <end position="48"/>
    </location>
</feature>
<feature type="transmembrane region" description="Helical" evidence="9">
    <location>
        <begin position="452"/>
        <end position="475"/>
    </location>
</feature>
<feature type="transmembrane region" description="Helical" evidence="9">
    <location>
        <begin position="185"/>
        <end position="217"/>
    </location>
</feature>
<dbReference type="Pfam" id="PF24878">
    <property type="entry name" value="YkcB_C"/>
    <property type="match status" value="1"/>
</dbReference>
<keyword evidence="3" id="KW-0328">Glycosyltransferase</keyword>
<keyword evidence="13" id="KW-1185">Reference proteome</keyword>
<feature type="transmembrane region" description="Helical" evidence="9">
    <location>
        <begin position="425"/>
        <end position="445"/>
    </location>
</feature>
<evidence type="ECO:0000256" key="5">
    <source>
        <dbReference type="ARBA" id="ARBA00022692"/>
    </source>
</evidence>
<organism evidence="12 13">
    <name type="scientific">Actinoallomurus bryophytorum</name>
    <dbReference type="NCBI Taxonomy" id="1490222"/>
    <lineage>
        <taxon>Bacteria</taxon>
        <taxon>Bacillati</taxon>
        <taxon>Actinomycetota</taxon>
        <taxon>Actinomycetes</taxon>
        <taxon>Streptosporangiales</taxon>
        <taxon>Thermomonosporaceae</taxon>
        <taxon>Actinoallomurus</taxon>
    </lineage>
</organism>
<keyword evidence="4 12" id="KW-0808">Transferase</keyword>
<dbReference type="InterPro" id="IPR050297">
    <property type="entry name" value="LipidA_mod_glycosyltrf_83"/>
</dbReference>
<dbReference type="GO" id="GO:0009103">
    <property type="term" value="P:lipopolysaccharide biosynthetic process"/>
    <property type="evidence" value="ECO:0007669"/>
    <property type="project" value="UniProtKB-ARBA"/>
</dbReference>
<dbReference type="Pfam" id="PF13231">
    <property type="entry name" value="PMT_2"/>
    <property type="match status" value="1"/>
</dbReference>
<proteinExistence type="predicted"/>
<evidence type="ECO:0000259" key="10">
    <source>
        <dbReference type="Pfam" id="PF13231"/>
    </source>
</evidence>
<evidence type="ECO:0000256" key="4">
    <source>
        <dbReference type="ARBA" id="ARBA00022679"/>
    </source>
</evidence>
<feature type="domain" description="Putative mannosyltransferase YkcA/B-like C-terminal" evidence="11">
    <location>
        <begin position="521"/>
        <end position="610"/>
    </location>
</feature>
<dbReference type="Proteomes" id="UP000316096">
    <property type="component" value="Unassembled WGS sequence"/>
</dbReference>
<sequence>MTSAVSSIERGDDDAVEPSRRLPRSPTRYTLAFVGVLVGGAVLNLWGLANNGYDGYLGAAALSASHSWKAWFFGSLDAHSFVTIDKPPLALWLQGLSVRIFGFGAFAVLLPQVLCGIATTAVVHRAVRLAWGDVAALVAAAAFALTPIAVAMARSDHPDMVLTLMMALAAWGVISAVRTGRTAPLLWAAAAIGLGYLAKMSAAMLVLPALAATYLITAPVELRRRLTRLAGAAGVLVAVAGAWFAVVALTPASSRPYLGGSKDNGVFDLIWNYNGPGRLFGHIDKPESVLPPGTPVKVLGAPPGLGRLFAPDVAGQFGWLIPLATVGLVAGLWLTRRAARTDLSRASFIVWGGWAVVHFVAFSFDKSQWHSYYAVSMAPAIAALVGGGIVTLVRARDKWSMPLLTLGIAGNLVWDVVLLRRTPHYLSWLAVTIGIAGAVAVVILVAAWRSHLAALLATGAIGVAVAGMLAGPLAYDVTTVRGGEPKGLTQAGPLQKPVMPLIQYQSLPEILAKNQGFDPRMLAFLKQQRGSAKWLLAVPDGVTAGSLIISTGQPIMAMGGFRGTDPALSPERMARLVDRGELRFVLDMPLLGNVAPPPEVARLYTWIKANCSPVGGGQQADPQAPALRDCRSH</sequence>